<evidence type="ECO:0000313" key="3">
    <source>
        <dbReference type="Proteomes" id="UP000246517"/>
    </source>
</evidence>
<feature type="region of interest" description="Disordered" evidence="1">
    <location>
        <begin position="212"/>
        <end position="236"/>
    </location>
</feature>
<proteinExistence type="predicted"/>
<keyword evidence="3" id="KW-1185">Reference proteome</keyword>
<accession>A0A2U8UI20</accession>
<feature type="region of interest" description="Disordered" evidence="1">
    <location>
        <begin position="324"/>
        <end position="349"/>
    </location>
</feature>
<dbReference type="EMBL" id="MH153799">
    <property type="protein sequence ID" value="AWN03221.1"/>
    <property type="molecule type" value="Genomic_DNA"/>
</dbReference>
<feature type="compositionally biased region" description="Basic and acidic residues" evidence="1">
    <location>
        <begin position="338"/>
        <end position="349"/>
    </location>
</feature>
<dbReference type="Proteomes" id="UP000246517">
    <property type="component" value="Segment"/>
</dbReference>
<sequence length="349" mass="37332">MTSTEIVTVDAYARASLDERKTYVQALAQAGDLLPKTLWENVRREDGSVAGQRPSPGKVLLMAETGAMLGIHPMAALQGIHIIEGKPSLSANLLAALVRRAGHRLRVSTRGSWTAGDFVARAELTRADDPDFTFVVEWGVERAQRAGLASKSGPWKTYPEAMSKSRAITEVIREGAPDVTLVPAYSPEELGATNVDESGELIVENIVAEGTKITQPQTPQGAAEQPQTPPKQDDVTEATIEPDDAAQPQPEPVQRQADIVDADVVTSEDWVARVGAAGSAEDVLAIYREARLKGELTARVEIDGEQVELGPWIVSVGTALREAEMQGTPDQGAPAVLGERDEHTTGGSY</sequence>
<name>A0A2U8UI20_9CAUD</name>
<dbReference type="RefSeq" id="YP_009801516.1">
    <property type="nucleotide sequence ID" value="NC_047972.1"/>
</dbReference>
<evidence type="ECO:0000313" key="2">
    <source>
        <dbReference type="EMBL" id="AWN03221.1"/>
    </source>
</evidence>
<dbReference type="KEGG" id="vg:54992033"/>
<reference evidence="2 3" key="1">
    <citation type="submission" date="2018-03" db="EMBL/GenBank/DDBJ databases">
        <authorList>
            <person name="Zack K.M."/>
            <person name="Garlena R.A."/>
            <person name="Russell D.A."/>
            <person name="Pope W.H."/>
            <person name="Jacobs-Sera D."/>
            <person name="Hatfull G.F."/>
        </authorList>
    </citation>
    <scope>NUCLEOTIDE SEQUENCE [LARGE SCALE GENOMIC DNA]</scope>
</reference>
<organism evidence="2 3">
    <name type="scientific">Microbacterium phage Appa</name>
    <dbReference type="NCBI Taxonomy" id="2182350"/>
    <lineage>
        <taxon>Viruses</taxon>
        <taxon>Duplodnaviria</taxon>
        <taxon>Heunggongvirae</taxon>
        <taxon>Uroviricota</taxon>
        <taxon>Caudoviricetes</taxon>
        <taxon>Appavirus</taxon>
        <taxon>Appavirus appa</taxon>
    </lineage>
</organism>
<protein>
    <submittedName>
        <fullName evidence="2">SsDNA binding protein</fullName>
    </submittedName>
</protein>
<dbReference type="GeneID" id="54992033"/>
<evidence type="ECO:0000256" key="1">
    <source>
        <dbReference type="SAM" id="MobiDB-lite"/>
    </source>
</evidence>
<gene>
    <name evidence="2" type="primary">39</name>
    <name evidence="2" type="ORF">PBI_APPA_39</name>
</gene>